<evidence type="ECO:0000256" key="5">
    <source>
        <dbReference type="SAM" id="MobiDB-lite"/>
    </source>
</evidence>
<gene>
    <name evidence="7" type="ORF">FFLO_04752</name>
</gene>
<evidence type="ECO:0000313" key="7">
    <source>
        <dbReference type="EMBL" id="KAG7530845.1"/>
    </source>
</evidence>
<protein>
    <recommendedName>
        <fullName evidence="3">Superoxide dismutase 1 copper chaperone</fullName>
    </recommendedName>
</protein>
<reference evidence="7" key="1">
    <citation type="submission" date="2020-04" db="EMBL/GenBank/DDBJ databases">
        <title>Analysis of mating type loci in Filobasidium floriforme.</title>
        <authorList>
            <person name="Nowrousian M."/>
        </authorList>
    </citation>
    <scope>NUCLEOTIDE SEQUENCE</scope>
    <source>
        <strain evidence="7">CBS 6242</strain>
    </source>
</reference>
<dbReference type="Proteomes" id="UP000812966">
    <property type="component" value="Unassembled WGS sequence"/>
</dbReference>
<dbReference type="OrthoDB" id="689350at2759"/>
<feature type="domain" description="HMA" evidence="6">
    <location>
        <begin position="18"/>
        <end position="81"/>
    </location>
</feature>
<comment type="caution">
    <text evidence="7">The sequence shown here is derived from an EMBL/GenBank/DDBJ whole genome shotgun (WGS) entry which is preliminary data.</text>
</comment>
<dbReference type="GO" id="GO:0046872">
    <property type="term" value="F:metal ion binding"/>
    <property type="evidence" value="ECO:0007669"/>
    <property type="project" value="UniProtKB-KW"/>
</dbReference>
<comment type="similarity">
    <text evidence="2">Belongs to the CCS1 family.</text>
</comment>
<organism evidence="7 8">
    <name type="scientific">Filobasidium floriforme</name>
    <dbReference type="NCBI Taxonomy" id="5210"/>
    <lineage>
        <taxon>Eukaryota</taxon>
        <taxon>Fungi</taxon>
        <taxon>Dikarya</taxon>
        <taxon>Basidiomycota</taxon>
        <taxon>Agaricomycotina</taxon>
        <taxon>Tremellomycetes</taxon>
        <taxon>Filobasidiales</taxon>
        <taxon>Filobasidiaceae</taxon>
        <taxon>Filobasidium</taxon>
    </lineage>
</organism>
<accession>A0A8K0JNN2</accession>
<keyword evidence="8" id="KW-1185">Reference proteome</keyword>
<dbReference type="Gene3D" id="3.30.70.100">
    <property type="match status" value="1"/>
</dbReference>
<dbReference type="InterPro" id="IPR036163">
    <property type="entry name" value="HMA_dom_sf"/>
</dbReference>
<feature type="region of interest" description="Disordered" evidence="5">
    <location>
        <begin position="160"/>
        <end position="186"/>
    </location>
</feature>
<dbReference type="Gene3D" id="2.60.40.200">
    <property type="entry name" value="Superoxide dismutase, copper/zinc binding domain"/>
    <property type="match status" value="1"/>
</dbReference>
<dbReference type="PANTHER" id="PTHR22814">
    <property type="entry name" value="COPPER TRANSPORT PROTEIN ATOX1-RELATED"/>
    <property type="match status" value="1"/>
</dbReference>
<evidence type="ECO:0000256" key="2">
    <source>
        <dbReference type="ARBA" id="ARBA00010636"/>
    </source>
</evidence>
<dbReference type="EMBL" id="JABELV010000107">
    <property type="protein sequence ID" value="KAG7530845.1"/>
    <property type="molecule type" value="Genomic_DNA"/>
</dbReference>
<evidence type="ECO:0000259" key="6">
    <source>
        <dbReference type="PROSITE" id="PS50846"/>
    </source>
</evidence>
<dbReference type="InterPro" id="IPR036423">
    <property type="entry name" value="SOD-like_Cu/Zn_dom_sf"/>
</dbReference>
<feature type="compositionally biased region" description="Polar residues" evidence="5">
    <location>
        <begin position="176"/>
        <end position="186"/>
    </location>
</feature>
<evidence type="ECO:0000256" key="4">
    <source>
        <dbReference type="ARBA" id="ARBA00022723"/>
    </source>
</evidence>
<dbReference type="SUPFAM" id="SSF49329">
    <property type="entry name" value="Cu,Zn superoxide dismutase-like"/>
    <property type="match status" value="1"/>
</dbReference>
<keyword evidence="4" id="KW-0479">Metal-binding</keyword>
<dbReference type="AlphaFoldDB" id="A0A8K0JNN2"/>
<name>A0A8K0JNN2_9TREE</name>
<dbReference type="PANTHER" id="PTHR22814:SF287">
    <property type="entry name" value="COPPER TRANSPORT PROTEIN ATX1"/>
    <property type="match status" value="1"/>
</dbReference>
<evidence type="ECO:0000256" key="1">
    <source>
        <dbReference type="ARBA" id="ARBA00001973"/>
    </source>
</evidence>
<dbReference type="GO" id="GO:0006801">
    <property type="term" value="P:superoxide metabolic process"/>
    <property type="evidence" value="ECO:0007669"/>
    <property type="project" value="InterPro"/>
</dbReference>
<evidence type="ECO:0000313" key="8">
    <source>
        <dbReference type="Proteomes" id="UP000812966"/>
    </source>
</evidence>
<proteinExistence type="inferred from homology"/>
<sequence>MVNEHPQTGSSASTSSVSFKTEFAVDMTCQSCVSAVTKALQTVPGVEDYDINLEKKQVVVTGRAPPSLVTRALKDTGRQILIRGSGTTTGEHEGAAVAIFETPLGPSLGTTTTPNHSQLEETQKVHGIARLVQVSSSPVLSLLDLTIRFPGYPLAAPSLSTSSSLSSSGSTGTPTNSIHTRTSSPDSYTLYISRTGDLTNLHTPPSYSISTPLHTLTTLQPDSEGYADAFLELPFAVWEVVGRGMVVERTGDLEARLQALNLNLKSDVKAKAQEVKEQERMKDVVGIMGGKGRLGILAGVIARSSGVWGNDKTICACSGKTMWEEGRTMDSISQVPV</sequence>
<dbReference type="InterPro" id="IPR006121">
    <property type="entry name" value="HMA_dom"/>
</dbReference>
<evidence type="ECO:0000256" key="3">
    <source>
        <dbReference type="ARBA" id="ARBA00016103"/>
    </source>
</evidence>
<feature type="compositionally biased region" description="Low complexity" evidence="5">
    <location>
        <begin position="160"/>
        <end position="175"/>
    </location>
</feature>
<dbReference type="Pfam" id="PF00403">
    <property type="entry name" value="HMA"/>
    <property type="match status" value="1"/>
</dbReference>
<comment type="cofactor">
    <cofactor evidence="1">
        <name>Cu(2+)</name>
        <dbReference type="ChEBI" id="CHEBI:29036"/>
    </cofactor>
</comment>
<dbReference type="PROSITE" id="PS50846">
    <property type="entry name" value="HMA_2"/>
    <property type="match status" value="1"/>
</dbReference>
<dbReference type="SUPFAM" id="SSF55008">
    <property type="entry name" value="HMA, heavy metal-associated domain"/>
    <property type="match status" value="1"/>
</dbReference>
<dbReference type="CDD" id="cd00371">
    <property type="entry name" value="HMA"/>
    <property type="match status" value="1"/>
</dbReference>